<gene>
    <name evidence="1" type="ORF">EDS130_LOCUS29022</name>
</gene>
<comment type="caution">
    <text evidence="1">The sequence shown here is derived from an EMBL/GenBank/DDBJ whole genome shotgun (WGS) entry which is preliminary data.</text>
</comment>
<dbReference type="AlphaFoldDB" id="A0A815BKE6"/>
<reference evidence="1" key="1">
    <citation type="submission" date="2021-02" db="EMBL/GenBank/DDBJ databases">
        <authorList>
            <person name="Nowell W R."/>
        </authorList>
    </citation>
    <scope>NUCLEOTIDE SEQUENCE</scope>
</reference>
<dbReference type="Proteomes" id="UP000663852">
    <property type="component" value="Unassembled WGS sequence"/>
</dbReference>
<name>A0A815BKE6_ADIRI</name>
<protein>
    <submittedName>
        <fullName evidence="1">Uncharacterized protein</fullName>
    </submittedName>
</protein>
<organism evidence="1 2">
    <name type="scientific">Adineta ricciae</name>
    <name type="common">Rotifer</name>
    <dbReference type="NCBI Taxonomy" id="249248"/>
    <lineage>
        <taxon>Eukaryota</taxon>
        <taxon>Metazoa</taxon>
        <taxon>Spiralia</taxon>
        <taxon>Gnathifera</taxon>
        <taxon>Rotifera</taxon>
        <taxon>Eurotatoria</taxon>
        <taxon>Bdelloidea</taxon>
        <taxon>Adinetida</taxon>
        <taxon>Adinetidae</taxon>
        <taxon>Adineta</taxon>
    </lineage>
</organism>
<evidence type="ECO:0000313" key="1">
    <source>
        <dbReference type="EMBL" id="CAF1270863.1"/>
    </source>
</evidence>
<accession>A0A815BKE6</accession>
<evidence type="ECO:0000313" key="2">
    <source>
        <dbReference type="Proteomes" id="UP000663852"/>
    </source>
</evidence>
<dbReference type="EMBL" id="CAJNOJ010000193">
    <property type="protein sequence ID" value="CAF1270863.1"/>
    <property type="molecule type" value="Genomic_DNA"/>
</dbReference>
<sequence length="167" mass="18802">MESTSEYQKRVNEAIERANYTKQFLLSASFNPTDHQPSTTDSCLLLIRIPPNTNGNIYHLTNLPNNYSSQPHDVQQQTHFISSNLSNKLYSVQFMKRAIADQSLHDDGRDLSSFNEALLDSSKLRRKRDCQADLAACVNRCDYPCLWRGCTAAATGCHAGCHSAYHC</sequence>
<proteinExistence type="predicted"/>